<dbReference type="Gene3D" id="1.25.40.90">
    <property type="match status" value="1"/>
</dbReference>
<proteinExistence type="predicted"/>
<dbReference type="Pfam" id="PF04818">
    <property type="entry name" value="CID"/>
    <property type="match status" value="1"/>
</dbReference>
<dbReference type="InterPro" id="IPR008942">
    <property type="entry name" value="ENTH_VHS"/>
</dbReference>
<dbReference type="PANTHER" id="PTHR15921">
    <property type="entry name" value="PRE-MRNA CLEAVAGE COMPLEX II"/>
    <property type="match status" value="1"/>
</dbReference>
<dbReference type="GO" id="GO:0003729">
    <property type="term" value="F:mRNA binding"/>
    <property type="evidence" value="ECO:0007669"/>
    <property type="project" value="InterPro"/>
</dbReference>
<dbReference type="InterPro" id="IPR047415">
    <property type="entry name" value="Pcf11_CID"/>
</dbReference>
<accession>A0A834CWJ3</accession>
<dbReference type="Gramene" id="Jr04_14430_p1">
    <property type="protein sequence ID" value="cds.Jr04_14430_p1"/>
    <property type="gene ID" value="Jr04_14430"/>
</dbReference>
<dbReference type="GO" id="GO:0031124">
    <property type="term" value="P:mRNA 3'-end processing"/>
    <property type="evidence" value="ECO:0007669"/>
    <property type="project" value="InterPro"/>
</dbReference>
<feature type="compositionally biased region" description="Polar residues" evidence="2">
    <location>
        <begin position="191"/>
        <end position="206"/>
    </location>
</feature>
<dbReference type="CDD" id="cd16982">
    <property type="entry name" value="CID_Pcf11"/>
    <property type="match status" value="1"/>
</dbReference>
<dbReference type="AlphaFoldDB" id="A0A834CWJ3"/>
<comment type="caution">
    <text evidence="4">The sequence shown here is derived from an EMBL/GenBank/DDBJ whole genome shotgun (WGS) entry which is preliminary data.</text>
</comment>
<dbReference type="Proteomes" id="UP000619265">
    <property type="component" value="Unassembled WGS sequence"/>
</dbReference>
<dbReference type="InterPro" id="IPR006569">
    <property type="entry name" value="CID_dom"/>
</dbReference>
<dbReference type="SMART" id="SM00582">
    <property type="entry name" value="RPR"/>
    <property type="match status" value="1"/>
</dbReference>
<dbReference type="PROSITE" id="PS51391">
    <property type="entry name" value="CID"/>
    <property type="match status" value="1"/>
</dbReference>
<feature type="region of interest" description="Disordered" evidence="2">
    <location>
        <begin position="191"/>
        <end position="213"/>
    </location>
</feature>
<dbReference type="PANTHER" id="PTHR15921:SF12">
    <property type="entry name" value="POLYADENYLATION AND CLEAVAGE FACTOR HOMOLOG 4"/>
    <property type="match status" value="1"/>
</dbReference>
<name>A0A834CWJ3_JUGRE</name>
<reference evidence="4" key="2">
    <citation type="submission" date="2020-03" db="EMBL/GenBank/DDBJ databases">
        <title>Walnut 2.0.</title>
        <authorList>
            <person name="Marrano A."/>
            <person name="Britton M."/>
            <person name="Zimin A.V."/>
            <person name="Zaini P.A."/>
            <person name="Workman R."/>
            <person name="Puiu D."/>
            <person name="Bianco L."/>
            <person name="Allen B.J."/>
            <person name="Troggio M."/>
            <person name="Leslie C.A."/>
            <person name="Timp W."/>
            <person name="Dendekar A."/>
            <person name="Salzberg S.L."/>
            <person name="Neale D.B."/>
        </authorList>
    </citation>
    <scope>NUCLEOTIDE SEQUENCE</scope>
    <source>
        <tissue evidence="4">Leaves</tissue>
    </source>
</reference>
<dbReference type="InterPro" id="IPR013087">
    <property type="entry name" value="Znf_C2H2_type"/>
</dbReference>
<dbReference type="GO" id="GO:0000993">
    <property type="term" value="F:RNA polymerase II complex binding"/>
    <property type="evidence" value="ECO:0007669"/>
    <property type="project" value="InterPro"/>
</dbReference>
<feature type="domain" description="CID" evidence="3">
    <location>
        <begin position="63"/>
        <end position="191"/>
    </location>
</feature>
<dbReference type="InterPro" id="IPR057242">
    <property type="entry name" value="PCFS4-like"/>
</dbReference>
<dbReference type="GO" id="GO:0006369">
    <property type="term" value="P:termination of RNA polymerase II transcription"/>
    <property type="evidence" value="ECO:0007669"/>
    <property type="project" value="InterPro"/>
</dbReference>
<evidence type="ECO:0000256" key="2">
    <source>
        <dbReference type="SAM" id="MobiDB-lite"/>
    </source>
</evidence>
<gene>
    <name evidence="4" type="ORF">F2P56_009504</name>
</gene>
<dbReference type="InterPro" id="IPR045154">
    <property type="entry name" value="PCF11-like"/>
</dbReference>
<dbReference type="PROSITE" id="PS00028">
    <property type="entry name" value="ZINC_FINGER_C2H2_1"/>
    <property type="match status" value="1"/>
</dbReference>
<dbReference type="FunFam" id="1.25.40.90:FF:000023">
    <property type="entry name" value="polyadenylation and cleavage factor homolog 4"/>
    <property type="match status" value="1"/>
</dbReference>
<keyword evidence="1" id="KW-0507">mRNA processing</keyword>
<dbReference type="Pfam" id="PF23228">
    <property type="entry name" value="zf_PCFS4"/>
    <property type="match status" value="1"/>
</dbReference>
<reference evidence="4" key="1">
    <citation type="submission" date="2015-10" db="EMBL/GenBank/DDBJ databases">
        <authorList>
            <person name="Martinez-Garcia P.J."/>
            <person name="Crepeau M.W."/>
            <person name="Puiu D."/>
            <person name="Gonzalez-Ibeas D."/>
            <person name="Whalen J."/>
            <person name="Stevens K."/>
            <person name="Paul R."/>
            <person name="Butterfield T."/>
            <person name="Britton M."/>
            <person name="Reagan R."/>
            <person name="Chakraborty S."/>
            <person name="Walawage S.L."/>
            <person name="Vasquez-Gross H.A."/>
            <person name="Cardeno C."/>
            <person name="Famula R."/>
            <person name="Pratt K."/>
            <person name="Kuruganti S."/>
            <person name="Aradhya M.K."/>
            <person name="Leslie C.A."/>
            <person name="Dandekar A.M."/>
            <person name="Salzberg S.L."/>
            <person name="Wegrzyn J.L."/>
            <person name="Langley C.H."/>
            <person name="Neale D.B."/>
        </authorList>
    </citation>
    <scope>NUCLEOTIDE SEQUENCE</scope>
    <source>
        <tissue evidence="4">Leaves</tissue>
    </source>
</reference>
<organism evidence="4 5">
    <name type="scientific">Juglans regia</name>
    <name type="common">English walnut</name>
    <dbReference type="NCBI Taxonomy" id="51240"/>
    <lineage>
        <taxon>Eukaryota</taxon>
        <taxon>Viridiplantae</taxon>
        <taxon>Streptophyta</taxon>
        <taxon>Embryophyta</taxon>
        <taxon>Tracheophyta</taxon>
        <taxon>Spermatophyta</taxon>
        <taxon>Magnoliopsida</taxon>
        <taxon>eudicotyledons</taxon>
        <taxon>Gunneridae</taxon>
        <taxon>Pentapetalae</taxon>
        <taxon>rosids</taxon>
        <taxon>fabids</taxon>
        <taxon>Fagales</taxon>
        <taxon>Juglandaceae</taxon>
        <taxon>Juglans</taxon>
    </lineage>
</organism>
<dbReference type="GO" id="GO:0005634">
    <property type="term" value="C:nucleus"/>
    <property type="evidence" value="ECO:0007669"/>
    <property type="project" value="UniProtKB-ARBA"/>
</dbReference>
<evidence type="ECO:0000313" key="5">
    <source>
        <dbReference type="Proteomes" id="UP000619265"/>
    </source>
</evidence>
<sequence length="1062" mass="116797">MASTGSENRENRRNLATATKVVATELPPQKLTLSILDRFKALLRQRDHELRGSAEDDTVTPPSAEEIVHFYDLLLSELTLNSKPIITDLTIIAGDQKEHGKGIAEGICARILEAPVEQKLPSLYLLDSIVKNIGREYVTYFSYCLPEVFCEAYRQVQPDQHNAMRHLFGTWSAVFPPSVLRKIEAKLQFSPSANHQSSGLTPSRASESPRPTHGIHVNPKYLRQLEHSTVDGNIQQARGASALKMFGQKPSIGYDEFDLGQAELVSSQAGDPRLSSTGNAGNAPFAFGVNKVYPPSIPRLGRPSSPSRTGPDRNLSLAVEEFAADHSSRRLADRSSTAHLKFKYGLGRATGGDEEMSSLHGKHYAGGNHTCFETKTMYNVSNGHEHLQPRALIDAYGNDTGKRSFNDKPLLGQRHNIKGIDNKVVTPSWQNTEEEEFDWEDLSRPLVDRSRSNDFLSTSVPPFGRVSFRPAFGVRRASPLEANQAQLPALDNSSMIAEDAVPLLSFGRGSMGKIPGFRAERNHILDSRYLQEAWNMPSHLAKGRGRNFHLPLLASGMSSSDGEKSLVDKLPDADSKIHGPQSIISRFGSSNLDSISVEVRPAVVPASVGVRPPLNVHNSHPLPLQPIFSQKKQMKSQFDSINSSNNVNNRGPNGYLYDQQLDGFGNKELSAMKLSQLSNQRAGLISLNQRNQVQVTPLQPQFLPSQGAHPSAAAVVPPHLVAPRLNHGYNPQMHGAAVSSVLSKPVTGAQLMLPVQNIPNSSLHLQGGTLPLPPGVPPTSSQMIPLTQNAVPVVANQPTSISGLIGSLMAQGLISLTRPTPVQDSVGVEFNADLLKVRHESAISSLYTDLPRQCKTCGLRFKCQEEHSSHMDWHVTKNRMSKNRKQKPSRKWFVSASMWLSGAEALGSEAVPGFLPTEVIVEKKDDEEMAVPADDDQNACALCGEPFDDFYSDETEEWMYKGAVYLNMPSGLTAGMDRSQLGPIVHAKCRSESSVVSPEDFRQDERVCFSLVEPFIVFIYLHAAESLTLLRLSLSLVFCWRSLPFIHVCIVWEQLTDFSLTE</sequence>
<evidence type="ECO:0000256" key="1">
    <source>
        <dbReference type="ARBA" id="ARBA00022664"/>
    </source>
</evidence>
<evidence type="ECO:0000313" key="4">
    <source>
        <dbReference type="EMBL" id="KAF5472824.1"/>
    </source>
</evidence>
<evidence type="ECO:0000259" key="3">
    <source>
        <dbReference type="PROSITE" id="PS51391"/>
    </source>
</evidence>
<dbReference type="EMBL" id="LIHL02000004">
    <property type="protein sequence ID" value="KAF5472824.1"/>
    <property type="molecule type" value="Genomic_DNA"/>
</dbReference>
<dbReference type="SUPFAM" id="SSF48464">
    <property type="entry name" value="ENTH/VHS domain"/>
    <property type="match status" value="1"/>
</dbReference>
<protein>
    <recommendedName>
        <fullName evidence="3">CID domain-containing protein</fullName>
    </recommendedName>
</protein>